<sequence>LRAEVDEVIGNKVVISQDDLARLEYTSAVFKESMRKWPPVPSFSRLSSQQCEILGYRIPKKTWFQMPVYIMGRNEKYYPNPDKFIPERFLTEHPFSKENKINSYTFFPFSLGPRNCIGQNFAKIEGKLILAKLIQHFDFELDPNQSFDVVQYTTLRPVDGVRVFIKPRI</sequence>
<evidence type="ECO:0000313" key="4">
    <source>
        <dbReference type="EMBL" id="RNA23236.1"/>
    </source>
</evidence>
<comment type="similarity">
    <text evidence="1 3">Belongs to the cytochrome P450 family.</text>
</comment>
<keyword evidence="5" id="KW-1185">Reference proteome</keyword>
<dbReference type="Gene3D" id="1.10.630.10">
    <property type="entry name" value="Cytochrome P450"/>
    <property type="match status" value="1"/>
</dbReference>
<evidence type="ECO:0000313" key="5">
    <source>
        <dbReference type="Proteomes" id="UP000276133"/>
    </source>
</evidence>
<organism evidence="4 5">
    <name type="scientific">Brachionus plicatilis</name>
    <name type="common">Marine rotifer</name>
    <name type="synonym">Brachionus muelleri</name>
    <dbReference type="NCBI Taxonomy" id="10195"/>
    <lineage>
        <taxon>Eukaryota</taxon>
        <taxon>Metazoa</taxon>
        <taxon>Spiralia</taxon>
        <taxon>Gnathifera</taxon>
        <taxon>Rotifera</taxon>
        <taxon>Eurotatoria</taxon>
        <taxon>Monogononta</taxon>
        <taxon>Pseudotrocha</taxon>
        <taxon>Ploima</taxon>
        <taxon>Brachionidae</taxon>
        <taxon>Brachionus</taxon>
    </lineage>
</organism>
<reference evidence="4 5" key="1">
    <citation type="journal article" date="2018" name="Sci. Rep.">
        <title>Genomic signatures of local adaptation to the degree of environmental predictability in rotifers.</title>
        <authorList>
            <person name="Franch-Gras L."/>
            <person name="Hahn C."/>
            <person name="Garcia-Roger E.M."/>
            <person name="Carmona M.J."/>
            <person name="Serra M."/>
            <person name="Gomez A."/>
        </authorList>
    </citation>
    <scope>NUCLEOTIDE SEQUENCE [LARGE SCALE GENOMIC DNA]</scope>
    <source>
        <strain evidence="4">HYR1</strain>
    </source>
</reference>
<dbReference type="Pfam" id="PF00067">
    <property type="entry name" value="p450"/>
    <property type="match status" value="1"/>
</dbReference>
<keyword evidence="2 3" id="KW-0408">Iron</keyword>
<dbReference type="OrthoDB" id="1470350at2759"/>
<evidence type="ECO:0000256" key="1">
    <source>
        <dbReference type="ARBA" id="ARBA00010617"/>
    </source>
</evidence>
<protein>
    <submittedName>
        <fullName evidence="4">Cholesterol 24</fullName>
    </submittedName>
</protein>
<comment type="cofactor">
    <cofactor evidence="2">
        <name>heme</name>
        <dbReference type="ChEBI" id="CHEBI:30413"/>
    </cofactor>
</comment>
<dbReference type="PANTHER" id="PTHR24293:SF0">
    <property type="entry name" value="CYP46A1 PROTEIN-RELATED"/>
    <property type="match status" value="1"/>
</dbReference>
<dbReference type="EMBL" id="REGN01003322">
    <property type="protein sequence ID" value="RNA23236.1"/>
    <property type="molecule type" value="Genomic_DNA"/>
</dbReference>
<name>A0A3M7RI27_BRAPC</name>
<dbReference type="PANTHER" id="PTHR24293">
    <property type="entry name" value="CYTOCHROME P450 FAMILY 46 SUBFAMILY A"/>
    <property type="match status" value="1"/>
</dbReference>
<dbReference type="Proteomes" id="UP000276133">
    <property type="component" value="Unassembled WGS sequence"/>
</dbReference>
<keyword evidence="3" id="KW-0560">Oxidoreductase</keyword>
<dbReference type="PROSITE" id="PS00086">
    <property type="entry name" value="CYTOCHROME_P450"/>
    <property type="match status" value="1"/>
</dbReference>
<dbReference type="InterPro" id="IPR017972">
    <property type="entry name" value="Cyt_P450_CS"/>
</dbReference>
<keyword evidence="3" id="KW-0503">Monooxygenase</keyword>
<feature type="binding site" description="axial binding residue" evidence="2">
    <location>
        <position position="116"/>
    </location>
    <ligand>
        <name>heme</name>
        <dbReference type="ChEBI" id="CHEBI:30413"/>
    </ligand>
    <ligandPart>
        <name>Fe</name>
        <dbReference type="ChEBI" id="CHEBI:18248"/>
    </ligandPart>
</feature>
<comment type="caution">
    <text evidence="4">The sequence shown here is derived from an EMBL/GenBank/DDBJ whole genome shotgun (WGS) entry which is preliminary data.</text>
</comment>
<feature type="non-terminal residue" evidence="4">
    <location>
        <position position="1"/>
    </location>
</feature>
<evidence type="ECO:0000256" key="3">
    <source>
        <dbReference type="RuleBase" id="RU000461"/>
    </source>
</evidence>
<dbReference type="GO" id="GO:0006707">
    <property type="term" value="P:cholesterol catabolic process"/>
    <property type="evidence" value="ECO:0007669"/>
    <property type="project" value="InterPro"/>
</dbReference>
<accession>A0A3M7RI27</accession>
<dbReference type="AlphaFoldDB" id="A0A3M7RI27"/>
<proteinExistence type="inferred from homology"/>
<dbReference type="GO" id="GO:0020037">
    <property type="term" value="F:heme binding"/>
    <property type="evidence" value="ECO:0007669"/>
    <property type="project" value="InterPro"/>
</dbReference>
<evidence type="ECO:0000256" key="2">
    <source>
        <dbReference type="PIRSR" id="PIRSR602401-1"/>
    </source>
</evidence>
<gene>
    <name evidence="4" type="ORF">BpHYR1_053405</name>
</gene>
<dbReference type="STRING" id="10195.A0A3M7RI27"/>
<dbReference type="InterPro" id="IPR002401">
    <property type="entry name" value="Cyt_P450_E_grp-I"/>
</dbReference>
<dbReference type="PRINTS" id="PR00463">
    <property type="entry name" value="EP450I"/>
</dbReference>
<dbReference type="PRINTS" id="PR00385">
    <property type="entry name" value="P450"/>
</dbReference>
<keyword evidence="2 3" id="KW-0349">Heme</keyword>
<dbReference type="InterPro" id="IPR001128">
    <property type="entry name" value="Cyt_P450"/>
</dbReference>
<dbReference type="InterPro" id="IPR039983">
    <property type="entry name" value="CYP46A1"/>
</dbReference>
<dbReference type="InterPro" id="IPR036396">
    <property type="entry name" value="Cyt_P450_sf"/>
</dbReference>
<keyword evidence="2 3" id="KW-0479">Metal-binding</keyword>
<dbReference type="GO" id="GO:0005506">
    <property type="term" value="F:iron ion binding"/>
    <property type="evidence" value="ECO:0007669"/>
    <property type="project" value="InterPro"/>
</dbReference>
<dbReference type="SUPFAM" id="SSF48264">
    <property type="entry name" value="Cytochrome P450"/>
    <property type="match status" value="1"/>
</dbReference>
<dbReference type="GO" id="GO:0033781">
    <property type="term" value="F:cholesterol 24-hydroxylase activity"/>
    <property type="evidence" value="ECO:0007669"/>
    <property type="project" value="InterPro"/>
</dbReference>